<evidence type="ECO:0000313" key="1">
    <source>
        <dbReference type="EMBL" id="GMH51517.1"/>
    </source>
</evidence>
<reference evidence="1" key="1">
    <citation type="submission" date="2022-07" db="EMBL/GenBank/DDBJ databases">
        <title>Genome analysis of Parmales, a sister group of diatoms, reveals the evolutionary specialization of diatoms from phago-mixotrophs to photoautotrophs.</title>
        <authorList>
            <person name="Ban H."/>
            <person name="Sato S."/>
            <person name="Yoshikawa S."/>
            <person name="Kazumasa Y."/>
            <person name="Nakamura Y."/>
            <person name="Ichinomiya M."/>
            <person name="Saitoh K."/>
            <person name="Sato N."/>
            <person name="Blanc-Mathieu R."/>
            <person name="Endo H."/>
            <person name="Kuwata A."/>
            <person name="Ogata H."/>
        </authorList>
    </citation>
    <scope>NUCLEOTIDE SEQUENCE</scope>
</reference>
<dbReference type="PANTHER" id="PTHR45458">
    <property type="entry name" value="SHORT-CHAIN DEHYDROGENASE/REDUCTASE SDR"/>
    <property type="match status" value="1"/>
</dbReference>
<keyword evidence="2" id="KW-1185">Reference proteome</keyword>
<dbReference type="GO" id="GO:0016616">
    <property type="term" value="F:oxidoreductase activity, acting on the CH-OH group of donors, NAD or NADP as acceptor"/>
    <property type="evidence" value="ECO:0007669"/>
    <property type="project" value="TreeGrafter"/>
</dbReference>
<dbReference type="Proteomes" id="UP001165082">
    <property type="component" value="Unassembled WGS sequence"/>
</dbReference>
<accession>A0A9W6ZHR7</accession>
<proteinExistence type="predicted"/>
<dbReference type="SUPFAM" id="SSF51735">
    <property type="entry name" value="NAD(P)-binding Rossmann-fold domains"/>
    <property type="match status" value="1"/>
</dbReference>
<dbReference type="EMBL" id="BRXZ01000706">
    <property type="protein sequence ID" value="GMH51517.1"/>
    <property type="molecule type" value="Genomic_DNA"/>
</dbReference>
<organism evidence="1 2">
    <name type="scientific">Triparma retinervis</name>
    <dbReference type="NCBI Taxonomy" id="2557542"/>
    <lineage>
        <taxon>Eukaryota</taxon>
        <taxon>Sar</taxon>
        <taxon>Stramenopiles</taxon>
        <taxon>Ochrophyta</taxon>
        <taxon>Bolidophyceae</taxon>
        <taxon>Parmales</taxon>
        <taxon>Triparmaceae</taxon>
        <taxon>Triparma</taxon>
    </lineage>
</organism>
<dbReference type="AlphaFoldDB" id="A0A9W6ZHR7"/>
<dbReference type="OrthoDB" id="5296at2759"/>
<dbReference type="PANTHER" id="PTHR45458:SF1">
    <property type="entry name" value="SHORT CHAIN DEHYDROGENASE"/>
    <property type="match status" value="1"/>
</dbReference>
<dbReference type="Pfam" id="PF00106">
    <property type="entry name" value="adh_short"/>
    <property type="match status" value="1"/>
</dbReference>
<gene>
    <name evidence="1" type="ORF">TrRE_jg2412</name>
</gene>
<dbReference type="InterPro" id="IPR052184">
    <property type="entry name" value="SDR_enzymes"/>
</dbReference>
<protein>
    <submittedName>
        <fullName evidence="1">Uncharacterized protein</fullName>
    </submittedName>
</protein>
<name>A0A9W6ZHR7_9STRA</name>
<evidence type="ECO:0000313" key="2">
    <source>
        <dbReference type="Proteomes" id="UP001165082"/>
    </source>
</evidence>
<dbReference type="InterPro" id="IPR002347">
    <property type="entry name" value="SDR_fam"/>
</dbReference>
<comment type="caution">
    <text evidence="1">The sequence shown here is derived from an EMBL/GenBank/DDBJ whole genome shotgun (WGS) entry which is preliminary data.</text>
</comment>
<dbReference type="PRINTS" id="PR00081">
    <property type="entry name" value="GDHRDH"/>
</dbReference>
<sequence length="278" mass="30024">MSTQYSMPDQPARFAKAKADKNQRHLDIESCYDPAFLVGKRVAVTGANRGIGLSLAKELTAQGAKVVGIVRKSSPELDALNPDEVVTGIDVTSDEACASIGGKVQKGPIDILINNAGYFYEPVEKIEGGELNFSEEMKMIDICAVGPLRVTSALYNANLLTKEKSVIAMITSQGGSIDWRTTQNPDGGDYGHHMSKAAANMMGVLVAQEMRKFGIACGILHPGFNKTEMTAKYAKIWEVEGAVDAEVGAKRVLHEVGRINMETTGKFINCEDGLEIPW</sequence>
<dbReference type="Gene3D" id="3.40.50.720">
    <property type="entry name" value="NAD(P)-binding Rossmann-like Domain"/>
    <property type="match status" value="1"/>
</dbReference>
<dbReference type="InterPro" id="IPR036291">
    <property type="entry name" value="NAD(P)-bd_dom_sf"/>
</dbReference>